<evidence type="ECO:0000313" key="3">
    <source>
        <dbReference type="Proteomes" id="UP000177122"/>
    </source>
</evidence>
<accession>A0A1G2CTJ5</accession>
<sequence length="162" mass="16612">MNDKSIIGGVIIIILAVGGILFATSKGGDSGSSTVTTPGGEVVLGDAPKGALELAQCLSAKGATFYGAFWCSHCRTQKALFGTAASALPYVECSTPDGNNQTPACKDKKIISYPTWVFEGGDELTGEQSFTVLANKTGCIDPTLGETKVSGTEATATTQLPK</sequence>
<keyword evidence="1" id="KW-0472">Membrane</keyword>
<comment type="caution">
    <text evidence="2">The sequence shown here is derived from an EMBL/GenBank/DDBJ whole genome shotgun (WGS) entry which is preliminary data.</text>
</comment>
<evidence type="ECO:0000256" key="1">
    <source>
        <dbReference type="SAM" id="Phobius"/>
    </source>
</evidence>
<organism evidence="2 3">
    <name type="scientific">Candidatus Lloydbacteria bacterium RIFCSPHIGHO2_01_FULL_49_22</name>
    <dbReference type="NCBI Taxonomy" id="1798658"/>
    <lineage>
        <taxon>Bacteria</taxon>
        <taxon>Candidatus Lloydiibacteriota</taxon>
    </lineage>
</organism>
<proteinExistence type="predicted"/>
<keyword evidence="1" id="KW-1133">Transmembrane helix</keyword>
<protein>
    <recommendedName>
        <fullName evidence="4">Thioredoxin domain-containing protein</fullName>
    </recommendedName>
</protein>
<gene>
    <name evidence="2" type="ORF">A2845_05425</name>
</gene>
<reference evidence="2 3" key="1">
    <citation type="journal article" date="2016" name="Nat. Commun.">
        <title>Thousands of microbial genomes shed light on interconnected biogeochemical processes in an aquifer system.</title>
        <authorList>
            <person name="Anantharaman K."/>
            <person name="Brown C.T."/>
            <person name="Hug L.A."/>
            <person name="Sharon I."/>
            <person name="Castelle C.J."/>
            <person name="Probst A.J."/>
            <person name="Thomas B.C."/>
            <person name="Singh A."/>
            <person name="Wilkins M.J."/>
            <person name="Karaoz U."/>
            <person name="Brodie E.L."/>
            <person name="Williams K.H."/>
            <person name="Hubbard S.S."/>
            <person name="Banfield J.F."/>
        </authorList>
    </citation>
    <scope>NUCLEOTIDE SEQUENCE [LARGE SCALE GENOMIC DNA]</scope>
</reference>
<dbReference type="Gene3D" id="3.40.30.10">
    <property type="entry name" value="Glutaredoxin"/>
    <property type="match status" value="1"/>
</dbReference>
<dbReference type="AlphaFoldDB" id="A0A1G2CTJ5"/>
<dbReference type="PANTHER" id="PTHR34573:SF1">
    <property type="entry name" value="VITAMIN K EPOXIDE REDUCTASE DOMAIN-CONTAINING PROTEIN"/>
    <property type="match status" value="1"/>
</dbReference>
<dbReference type="InterPro" id="IPR036249">
    <property type="entry name" value="Thioredoxin-like_sf"/>
</dbReference>
<feature type="transmembrane region" description="Helical" evidence="1">
    <location>
        <begin position="6"/>
        <end position="24"/>
    </location>
</feature>
<dbReference type="SUPFAM" id="SSF52833">
    <property type="entry name" value="Thioredoxin-like"/>
    <property type="match status" value="1"/>
</dbReference>
<dbReference type="Proteomes" id="UP000177122">
    <property type="component" value="Unassembled WGS sequence"/>
</dbReference>
<evidence type="ECO:0008006" key="4">
    <source>
        <dbReference type="Google" id="ProtNLM"/>
    </source>
</evidence>
<dbReference type="PANTHER" id="PTHR34573">
    <property type="entry name" value="VKC DOMAIN-CONTAINING PROTEIN"/>
    <property type="match status" value="1"/>
</dbReference>
<dbReference type="EMBL" id="MHLI01000022">
    <property type="protein sequence ID" value="OGZ04703.1"/>
    <property type="molecule type" value="Genomic_DNA"/>
</dbReference>
<keyword evidence="1" id="KW-0812">Transmembrane</keyword>
<name>A0A1G2CTJ5_9BACT</name>
<evidence type="ECO:0000313" key="2">
    <source>
        <dbReference type="EMBL" id="OGZ04703.1"/>
    </source>
</evidence>